<gene>
    <name evidence="1" type="ORF">M9H77_37179</name>
</gene>
<name>A0ACB9ZUZ4_CATRO</name>
<organism evidence="1 2">
    <name type="scientific">Catharanthus roseus</name>
    <name type="common">Madagascar periwinkle</name>
    <name type="synonym">Vinca rosea</name>
    <dbReference type="NCBI Taxonomy" id="4058"/>
    <lineage>
        <taxon>Eukaryota</taxon>
        <taxon>Viridiplantae</taxon>
        <taxon>Streptophyta</taxon>
        <taxon>Embryophyta</taxon>
        <taxon>Tracheophyta</taxon>
        <taxon>Spermatophyta</taxon>
        <taxon>Magnoliopsida</taxon>
        <taxon>eudicotyledons</taxon>
        <taxon>Gunneridae</taxon>
        <taxon>Pentapetalae</taxon>
        <taxon>asterids</taxon>
        <taxon>lamiids</taxon>
        <taxon>Gentianales</taxon>
        <taxon>Apocynaceae</taxon>
        <taxon>Rauvolfioideae</taxon>
        <taxon>Vinceae</taxon>
        <taxon>Catharanthinae</taxon>
        <taxon>Catharanthus</taxon>
    </lineage>
</organism>
<keyword evidence="2" id="KW-1185">Reference proteome</keyword>
<accession>A0ACB9ZUZ4</accession>
<reference evidence="2" key="1">
    <citation type="journal article" date="2023" name="Nat. Plants">
        <title>Single-cell RNA sequencing provides a high-resolution roadmap for understanding the multicellular compartmentation of specialized metabolism.</title>
        <authorList>
            <person name="Sun S."/>
            <person name="Shen X."/>
            <person name="Li Y."/>
            <person name="Li Y."/>
            <person name="Wang S."/>
            <person name="Li R."/>
            <person name="Zhang H."/>
            <person name="Shen G."/>
            <person name="Guo B."/>
            <person name="Wei J."/>
            <person name="Xu J."/>
            <person name="St-Pierre B."/>
            <person name="Chen S."/>
            <person name="Sun C."/>
        </authorList>
    </citation>
    <scope>NUCLEOTIDE SEQUENCE [LARGE SCALE GENOMIC DNA]</scope>
</reference>
<dbReference type="EMBL" id="CM044708">
    <property type="protein sequence ID" value="KAI5651174.1"/>
    <property type="molecule type" value="Genomic_DNA"/>
</dbReference>
<protein>
    <submittedName>
        <fullName evidence="1">Uncharacterized protein</fullName>
    </submittedName>
</protein>
<dbReference type="Proteomes" id="UP001060085">
    <property type="component" value="Linkage Group LG08"/>
</dbReference>
<comment type="caution">
    <text evidence="1">The sequence shown here is derived from an EMBL/GenBank/DDBJ whole genome shotgun (WGS) entry which is preliminary data.</text>
</comment>
<sequence>MNSAVSNFSYQKLRNEQGWFDDEFDDLREKVIGKQRSFYRFRKVHIRRKLKIRIPRFGRILRRKVRLINLAWVKVIKRLKESQSHFGDLFAGNYMFMQVNPTPLKFKPGIVHKSLHAYSLPPTS</sequence>
<proteinExistence type="predicted"/>
<evidence type="ECO:0000313" key="2">
    <source>
        <dbReference type="Proteomes" id="UP001060085"/>
    </source>
</evidence>
<evidence type="ECO:0000313" key="1">
    <source>
        <dbReference type="EMBL" id="KAI5651174.1"/>
    </source>
</evidence>